<accession>A0A1N7MGL2</accession>
<proteinExistence type="inferred from homology"/>
<evidence type="ECO:0000256" key="2">
    <source>
        <dbReference type="ARBA" id="ARBA00021549"/>
    </source>
</evidence>
<evidence type="ECO:0000256" key="8">
    <source>
        <dbReference type="ARBA" id="ARBA00023136"/>
    </source>
</evidence>
<gene>
    <name evidence="13" type="ORF">SAMN05421760_10630</name>
</gene>
<evidence type="ECO:0000313" key="14">
    <source>
        <dbReference type="Proteomes" id="UP000185999"/>
    </source>
</evidence>
<dbReference type="Pfam" id="PF12019">
    <property type="entry name" value="GspH"/>
    <property type="match status" value="1"/>
</dbReference>
<evidence type="ECO:0000256" key="10">
    <source>
        <dbReference type="ARBA" id="ARBA00030775"/>
    </source>
</evidence>
<comment type="subcellular location">
    <subcellularLocation>
        <location evidence="1">Cell inner membrane</location>
        <topology evidence="1">Single-pass membrane protein</topology>
    </subcellularLocation>
</comment>
<feature type="transmembrane region" description="Helical" evidence="11">
    <location>
        <begin position="21"/>
        <end position="48"/>
    </location>
</feature>
<sequence length="186" mass="20739">MNMDVRYARFYRAEYKQSGFTLIELMISIALLVILITVAIPSFVSLLARTQVVSSAQTLRSALSIARSESIKRDWQVRVCNLESINSIACNGTSQVGTKIWSSGLLVFHDVNDDRVFTEGVDETVRVYSFPAGISATWNRGDGLNYLPSGRLDWGSNGTFEMNLDNSDYSIHLVLNSTGRVRSFEP</sequence>
<keyword evidence="6 11" id="KW-0812">Transmembrane</keyword>
<dbReference type="GO" id="GO:0015628">
    <property type="term" value="P:protein secretion by the type II secretion system"/>
    <property type="evidence" value="ECO:0007669"/>
    <property type="project" value="InterPro"/>
</dbReference>
<dbReference type="AlphaFoldDB" id="A0A1N7MGL2"/>
<dbReference type="OrthoDB" id="5624462at2"/>
<evidence type="ECO:0000259" key="12">
    <source>
        <dbReference type="Pfam" id="PF12019"/>
    </source>
</evidence>
<feature type="domain" description="General secretion pathway GspH" evidence="12">
    <location>
        <begin position="56"/>
        <end position="179"/>
    </location>
</feature>
<dbReference type="GO" id="GO:0015627">
    <property type="term" value="C:type II protein secretion system complex"/>
    <property type="evidence" value="ECO:0007669"/>
    <property type="project" value="InterPro"/>
</dbReference>
<evidence type="ECO:0000256" key="5">
    <source>
        <dbReference type="ARBA" id="ARBA00022519"/>
    </source>
</evidence>
<keyword evidence="8 11" id="KW-0472">Membrane</keyword>
<keyword evidence="3" id="KW-1003">Cell membrane</keyword>
<dbReference type="NCBIfam" id="TIGR02532">
    <property type="entry name" value="IV_pilin_GFxxxE"/>
    <property type="match status" value="1"/>
</dbReference>
<dbReference type="Pfam" id="PF07963">
    <property type="entry name" value="N_methyl"/>
    <property type="match status" value="1"/>
</dbReference>
<evidence type="ECO:0000256" key="7">
    <source>
        <dbReference type="ARBA" id="ARBA00022989"/>
    </source>
</evidence>
<dbReference type="GO" id="GO:0005886">
    <property type="term" value="C:plasma membrane"/>
    <property type="evidence" value="ECO:0007669"/>
    <property type="project" value="UniProtKB-SubCell"/>
</dbReference>
<comment type="similarity">
    <text evidence="9">Belongs to the GSP H family.</text>
</comment>
<evidence type="ECO:0000256" key="11">
    <source>
        <dbReference type="SAM" id="Phobius"/>
    </source>
</evidence>
<keyword evidence="7 11" id="KW-1133">Transmembrane helix</keyword>
<evidence type="ECO:0000313" key="13">
    <source>
        <dbReference type="EMBL" id="SIS85131.1"/>
    </source>
</evidence>
<protein>
    <recommendedName>
        <fullName evidence="2">Type II secretion system protein H</fullName>
    </recommendedName>
    <alternativeName>
        <fullName evidence="10">General secretion pathway protein H</fullName>
    </alternativeName>
</protein>
<dbReference type="InterPro" id="IPR022346">
    <property type="entry name" value="T2SS_GspH"/>
</dbReference>
<dbReference type="STRING" id="619304.SAMN05421760_10630"/>
<dbReference type="EMBL" id="FTOE01000006">
    <property type="protein sequence ID" value="SIS85131.1"/>
    <property type="molecule type" value="Genomic_DNA"/>
</dbReference>
<organism evidence="13 14">
    <name type="scientific">Neptunomonas antarctica</name>
    <dbReference type="NCBI Taxonomy" id="619304"/>
    <lineage>
        <taxon>Bacteria</taxon>
        <taxon>Pseudomonadati</taxon>
        <taxon>Pseudomonadota</taxon>
        <taxon>Gammaproteobacteria</taxon>
        <taxon>Oceanospirillales</taxon>
        <taxon>Oceanospirillaceae</taxon>
        <taxon>Neptunomonas</taxon>
    </lineage>
</organism>
<evidence type="ECO:0000256" key="9">
    <source>
        <dbReference type="ARBA" id="ARBA00025772"/>
    </source>
</evidence>
<dbReference type="Proteomes" id="UP000185999">
    <property type="component" value="Unassembled WGS sequence"/>
</dbReference>
<evidence type="ECO:0000256" key="6">
    <source>
        <dbReference type="ARBA" id="ARBA00022692"/>
    </source>
</evidence>
<dbReference type="PROSITE" id="PS00409">
    <property type="entry name" value="PROKAR_NTER_METHYL"/>
    <property type="match status" value="1"/>
</dbReference>
<keyword evidence="14" id="KW-1185">Reference proteome</keyword>
<evidence type="ECO:0000256" key="1">
    <source>
        <dbReference type="ARBA" id="ARBA00004377"/>
    </source>
</evidence>
<dbReference type="Gene3D" id="3.55.40.10">
    <property type="entry name" value="minor pseudopilin epsh domain"/>
    <property type="match status" value="1"/>
</dbReference>
<keyword evidence="4" id="KW-0488">Methylation</keyword>
<name>A0A1N7MGL2_9GAMM</name>
<keyword evidence="5" id="KW-0997">Cell inner membrane</keyword>
<dbReference type="InterPro" id="IPR045584">
    <property type="entry name" value="Pilin-like"/>
</dbReference>
<evidence type="ECO:0000256" key="4">
    <source>
        <dbReference type="ARBA" id="ARBA00022481"/>
    </source>
</evidence>
<reference evidence="14" key="1">
    <citation type="submission" date="2017-01" db="EMBL/GenBank/DDBJ databases">
        <authorList>
            <person name="Varghese N."/>
            <person name="Submissions S."/>
        </authorList>
    </citation>
    <scope>NUCLEOTIDE SEQUENCE [LARGE SCALE GENOMIC DNA]</scope>
    <source>
        <strain evidence="14">DSM 22306</strain>
    </source>
</reference>
<evidence type="ECO:0000256" key="3">
    <source>
        <dbReference type="ARBA" id="ARBA00022475"/>
    </source>
</evidence>
<dbReference type="SUPFAM" id="SSF54523">
    <property type="entry name" value="Pili subunits"/>
    <property type="match status" value="1"/>
</dbReference>
<dbReference type="RefSeq" id="WP_054341857.1">
    <property type="nucleotide sequence ID" value="NZ_FTOE01000006.1"/>
</dbReference>
<dbReference type="InterPro" id="IPR012902">
    <property type="entry name" value="N_methyl_site"/>
</dbReference>